<evidence type="ECO:0000313" key="14">
    <source>
        <dbReference type="Proteomes" id="UP000019116"/>
    </source>
</evidence>
<dbReference type="InterPro" id="IPR041118">
    <property type="entry name" value="Rx_N"/>
</dbReference>
<dbReference type="SUPFAM" id="SSF52540">
    <property type="entry name" value="P-loop containing nucleoside triphosphate hydrolases"/>
    <property type="match status" value="1"/>
</dbReference>
<dbReference type="GO" id="GO:0043531">
    <property type="term" value="F:ADP binding"/>
    <property type="evidence" value="ECO:0007669"/>
    <property type="project" value="InterPro"/>
</dbReference>
<dbReference type="Gramene" id="TraesCS3A02G333900.1">
    <property type="protein sequence ID" value="TraesCS3A02G333900.1.cds1"/>
    <property type="gene ID" value="TraesCS3A02G333900"/>
</dbReference>
<comment type="similarity">
    <text evidence="1">Belongs to the disease resistance NB-LRR family.</text>
</comment>
<dbReference type="GO" id="GO:0005524">
    <property type="term" value="F:ATP binding"/>
    <property type="evidence" value="ECO:0007669"/>
    <property type="project" value="UniProtKB-KW"/>
</dbReference>
<evidence type="ECO:0000256" key="7">
    <source>
        <dbReference type="SAM" id="MobiDB-lite"/>
    </source>
</evidence>
<evidence type="ECO:0000256" key="6">
    <source>
        <dbReference type="ARBA" id="ARBA00022840"/>
    </source>
</evidence>
<protein>
    <submittedName>
        <fullName evidence="13">Uncharacterized protein</fullName>
    </submittedName>
</protein>
<keyword evidence="6" id="KW-0067">ATP-binding</keyword>
<proteinExistence type="inferred from homology"/>
<evidence type="ECO:0000256" key="3">
    <source>
        <dbReference type="ARBA" id="ARBA00022737"/>
    </source>
</evidence>
<dbReference type="STRING" id="4565.A0A3B6EK92"/>
<dbReference type="InterPro" id="IPR036388">
    <property type="entry name" value="WH-like_DNA-bd_sf"/>
</dbReference>
<dbReference type="GO" id="GO:0042742">
    <property type="term" value="P:defense response to bacterium"/>
    <property type="evidence" value="ECO:0007669"/>
    <property type="project" value="UniProtKB-ARBA"/>
</dbReference>
<dbReference type="InterPro" id="IPR027417">
    <property type="entry name" value="P-loop_NTPase"/>
</dbReference>
<feature type="compositionally biased region" description="Low complexity" evidence="7">
    <location>
        <begin position="30"/>
        <end position="48"/>
    </location>
</feature>
<evidence type="ECO:0000259" key="12">
    <source>
        <dbReference type="Pfam" id="PF25019"/>
    </source>
</evidence>
<keyword evidence="5" id="KW-0611">Plant defense</keyword>
<dbReference type="PANTHER" id="PTHR36766:SF40">
    <property type="entry name" value="DISEASE RESISTANCE PROTEIN RGA3"/>
    <property type="match status" value="1"/>
</dbReference>
<dbReference type="EnsemblPlants" id="TraesCS3A02G333900.1">
    <property type="protein sequence ID" value="TraesCS3A02G333900.1.cds1"/>
    <property type="gene ID" value="TraesCS3A02G333900"/>
</dbReference>
<gene>
    <name evidence="13" type="primary">LOC123062349</name>
</gene>
<feature type="domain" description="Disease resistance protein winged helix" evidence="11">
    <location>
        <begin position="491"/>
        <end position="555"/>
    </location>
</feature>
<feature type="compositionally biased region" description="Polar residues" evidence="7">
    <location>
        <begin position="12"/>
        <end position="23"/>
    </location>
</feature>
<dbReference type="PANTHER" id="PTHR36766">
    <property type="entry name" value="PLANT BROAD-SPECTRUM MILDEW RESISTANCE PROTEIN RPW8"/>
    <property type="match status" value="1"/>
</dbReference>
<keyword evidence="14" id="KW-1185">Reference proteome</keyword>
<dbReference type="Gramene" id="TraesROB_scaffold_025098_01G000300.1">
    <property type="protein sequence ID" value="TraesROB_scaffold_025098_01G000300.1"/>
    <property type="gene ID" value="TraesROB_scaffold_025098_01G000300"/>
</dbReference>
<feature type="domain" description="Disease resistance N-terminal" evidence="9">
    <location>
        <begin position="69"/>
        <end position="154"/>
    </location>
</feature>
<dbReference type="FunFam" id="1.10.10.10:FF:000322">
    <property type="entry name" value="Probable disease resistance protein At1g63360"/>
    <property type="match status" value="1"/>
</dbReference>
<dbReference type="Pfam" id="PF00931">
    <property type="entry name" value="NB-ARC"/>
    <property type="match status" value="1"/>
</dbReference>
<evidence type="ECO:0000256" key="5">
    <source>
        <dbReference type="ARBA" id="ARBA00022821"/>
    </source>
</evidence>
<dbReference type="Gene3D" id="3.40.50.300">
    <property type="entry name" value="P-loop containing nucleotide triphosphate hydrolases"/>
    <property type="match status" value="1"/>
</dbReference>
<evidence type="ECO:0000256" key="1">
    <source>
        <dbReference type="ARBA" id="ARBA00008894"/>
    </source>
</evidence>
<dbReference type="GO" id="GO:0009626">
    <property type="term" value="P:plant-type hypersensitive response"/>
    <property type="evidence" value="ECO:0007669"/>
    <property type="project" value="UniProtKB-ARBA"/>
</dbReference>
<dbReference type="SMR" id="A0A3B6EK92"/>
<dbReference type="SMART" id="SM00364">
    <property type="entry name" value="LRR_BAC"/>
    <property type="match status" value="3"/>
</dbReference>
<dbReference type="InterPro" id="IPR058922">
    <property type="entry name" value="WHD_DRP"/>
</dbReference>
<dbReference type="Pfam" id="PF25019">
    <property type="entry name" value="LRR_R13L1-DRL21"/>
    <property type="match status" value="2"/>
</dbReference>
<dbReference type="FunFam" id="3.40.50.300:FF:001091">
    <property type="entry name" value="Probable disease resistance protein At1g61300"/>
    <property type="match status" value="1"/>
</dbReference>
<dbReference type="Pfam" id="PF23286">
    <property type="entry name" value="LRR_13"/>
    <property type="match status" value="1"/>
</dbReference>
<feature type="domain" description="NB-ARC" evidence="8">
    <location>
        <begin position="250"/>
        <end position="406"/>
    </location>
</feature>
<evidence type="ECO:0000313" key="13">
    <source>
        <dbReference type="EnsemblPlants" id="TraesCS3A02G333900.1.cds1"/>
    </source>
</evidence>
<sequence>MPRIRKMHGNGQAPSGEQVNTSPKAHGPQSSPVSTPFSLSSPSAFSHSQTTEKQGNKAPMAAEAILGAFMQTLFQKLSEALLDHFKSCRGIHSKLESLSQILSQLQAFLDDAEAKQLADASVRGWLAKLKDVAYDLDDLLDRYTAKIMYLKKRKVKLSTKASVGSPSSFLHRNLYQYRIKRKISGILERLDKIARERNTIGLQMLGEMSRRETPERPQSSSLVDSSALFGREGDREEMVRLMLSDNGHSSCNVCVIPVVGMGGLGKTTLMQMVYNDDRVKEHFELRIWIYVSECFDGRKLTQETLEAAAYDQSFPSTNMNMLQETLSRVLRGKRYLLVLDDVWNEDYDKWLSYRAALISGGLGSKIVVTTRNENVGRIMGGLEPYKLQQLSDDDSWSVFKSHAFRDGDCSTYPQLEVIGRQIVKKLKGLPLASKALGSLLFCKADEEEWKGILRSDIWELPADKNNILPALRLSYNHLPPHLKQCFAFCSVYPKDYIFSKEKLVKIWLALGFIRQSRKKIPEDSGNADFNELVSRSFFQPYKENYVMHDAMHDLAISVSMEHCERFEDGTRYKNAIKTRHLSFPCTGAGTKHFDPLYGFRKLRTLILMHGYNSKMSRFPDGVFMKLQFLRVLDMHGRGLKELPESIGNLKQLRFLDLSSTEIKTLPASIVKLYNLQIMKLNNCSSLREVPHGITKLTNLRHLEGSTRLLSRIPGIGNLICLQELEEFVVLKRPGHNVTELRNMDQLQGKLTIRGLNNVADEQDAICAKLKTKEHLRALHFIWDEDCKLTPSDPQDEVLEGLQPHIDLKELMVKGFPGARFPSWLATSFLPNLQTTHICNCRCTVLPPLGQLPFLKNLNIAGATEVTQIGREFTGLGQIKCFPALEELLLEDMPKLGEWIFYDADQLFPQLTELGLINCPKLKKLPPVPPTLTTLRIDEAGLESLPDLQKEACPSSLTFLYINGCPNLTSLRVGLLSHNLTALKSLTVAHCEELVSLPEECFRPLTSLQFLHIYECPCLVPWTALERGLLPASVEEIRLVSCSLLAHVLLDGLQYLPRLKHFQIADYQIADYPDISNFPLELLPHTLQFLDISRCDDLQCLPPGLHKVSSLETLHISNCRELESLPEEGLPRGLKELYINQCPKIKQRCQEGGQDRVKIAHIRDIEIDGDVIVLEQI</sequence>
<keyword evidence="3" id="KW-0677">Repeat</keyword>
<organism evidence="13">
    <name type="scientific">Triticum aestivum</name>
    <name type="common">Wheat</name>
    <dbReference type="NCBI Taxonomy" id="4565"/>
    <lineage>
        <taxon>Eukaryota</taxon>
        <taxon>Viridiplantae</taxon>
        <taxon>Streptophyta</taxon>
        <taxon>Embryophyta</taxon>
        <taxon>Tracheophyta</taxon>
        <taxon>Spermatophyta</taxon>
        <taxon>Magnoliopsida</taxon>
        <taxon>Liliopsida</taxon>
        <taxon>Poales</taxon>
        <taxon>Poaceae</taxon>
        <taxon>BOP clade</taxon>
        <taxon>Pooideae</taxon>
        <taxon>Triticodae</taxon>
        <taxon>Triticeae</taxon>
        <taxon>Triticinae</taxon>
        <taxon>Triticum</taxon>
    </lineage>
</organism>
<keyword evidence="2" id="KW-0433">Leucine-rich repeat</keyword>
<evidence type="ECO:0000259" key="9">
    <source>
        <dbReference type="Pfam" id="PF18052"/>
    </source>
</evidence>
<dbReference type="Pfam" id="PF23559">
    <property type="entry name" value="WHD_DRP"/>
    <property type="match status" value="1"/>
</dbReference>
<dbReference type="Gramene" id="TraesWEE_scaffold_016739_01G000300.1">
    <property type="protein sequence ID" value="TraesWEE_scaffold_016739_01G000300.1"/>
    <property type="gene ID" value="TraesWEE_scaffold_016739_01G000300"/>
</dbReference>
<dbReference type="PRINTS" id="PR00364">
    <property type="entry name" value="DISEASERSIST"/>
</dbReference>
<name>A0A3B6EK92_WHEAT</name>
<dbReference type="OrthoDB" id="775811at2759"/>
<accession>A0A3B6EK92</accession>
<evidence type="ECO:0000256" key="2">
    <source>
        <dbReference type="ARBA" id="ARBA00022614"/>
    </source>
</evidence>
<feature type="domain" description="R13L1/DRL21-like LRR repeat region" evidence="12">
    <location>
        <begin position="738"/>
        <end position="860"/>
    </location>
</feature>
<dbReference type="InterPro" id="IPR056789">
    <property type="entry name" value="LRR_R13L1-DRL21"/>
</dbReference>
<evidence type="ECO:0000259" key="8">
    <source>
        <dbReference type="Pfam" id="PF00931"/>
    </source>
</evidence>
<dbReference type="GO" id="GO:0002758">
    <property type="term" value="P:innate immune response-activating signaling pathway"/>
    <property type="evidence" value="ECO:0007669"/>
    <property type="project" value="UniProtKB-ARBA"/>
</dbReference>
<reference evidence="13" key="2">
    <citation type="submission" date="2018-10" db="UniProtKB">
        <authorList>
            <consortium name="EnsemblPlants"/>
        </authorList>
    </citation>
    <scope>IDENTIFICATION</scope>
</reference>
<evidence type="ECO:0000259" key="10">
    <source>
        <dbReference type="Pfam" id="PF23286"/>
    </source>
</evidence>
<evidence type="ECO:0000256" key="4">
    <source>
        <dbReference type="ARBA" id="ARBA00022741"/>
    </source>
</evidence>
<dbReference type="Gene3D" id="1.20.5.4130">
    <property type="match status" value="1"/>
</dbReference>
<dbReference type="Gramene" id="TraesCAD_scaffold_021740_01G000300.1">
    <property type="protein sequence ID" value="TraesCAD_scaffold_021740_01G000300.1"/>
    <property type="gene ID" value="TraesCAD_scaffold_021740_01G000300"/>
</dbReference>
<dbReference type="Pfam" id="PF18052">
    <property type="entry name" value="Rx_N"/>
    <property type="match status" value="1"/>
</dbReference>
<feature type="region of interest" description="Disordered" evidence="7">
    <location>
        <begin position="1"/>
        <end position="57"/>
    </location>
</feature>
<dbReference type="InterPro" id="IPR002182">
    <property type="entry name" value="NB-ARC"/>
</dbReference>
<evidence type="ECO:0000259" key="11">
    <source>
        <dbReference type="Pfam" id="PF23559"/>
    </source>
</evidence>
<dbReference type="InterPro" id="IPR032675">
    <property type="entry name" value="LRR_dom_sf"/>
</dbReference>
<feature type="domain" description="R13L1/DRL21-like LRR repeat region" evidence="12">
    <location>
        <begin position="1047"/>
        <end position="1118"/>
    </location>
</feature>
<feature type="domain" description="Disease resistance protein RPS4B/Roq1-like leucine-rich repeats" evidence="10">
    <location>
        <begin position="632"/>
        <end position="695"/>
    </location>
</feature>
<dbReference type="OMA" id="EWIFYDA"/>
<dbReference type="Gene3D" id="1.10.10.10">
    <property type="entry name" value="Winged helix-like DNA-binding domain superfamily/Winged helix DNA-binding domain"/>
    <property type="match status" value="1"/>
</dbReference>
<dbReference type="InterPro" id="IPR058546">
    <property type="entry name" value="RPS4B/Roq1-like_LRR"/>
</dbReference>
<reference evidence="13" key="1">
    <citation type="submission" date="2018-08" db="EMBL/GenBank/DDBJ databases">
        <authorList>
            <person name="Rossello M."/>
        </authorList>
    </citation>
    <scope>NUCLEOTIDE SEQUENCE [LARGE SCALE GENOMIC DNA]</scope>
    <source>
        <strain evidence="13">cv. Chinese Spring</strain>
    </source>
</reference>
<dbReference type="Gene3D" id="3.80.10.10">
    <property type="entry name" value="Ribonuclease Inhibitor"/>
    <property type="match status" value="2"/>
</dbReference>
<dbReference type="SUPFAM" id="SSF52058">
    <property type="entry name" value="L domain-like"/>
    <property type="match status" value="2"/>
</dbReference>
<dbReference type="InterPro" id="IPR038005">
    <property type="entry name" value="RX-like_CC"/>
</dbReference>
<dbReference type="AlphaFoldDB" id="A0A3B6EK92"/>
<dbReference type="Gramene" id="TraesCLE_scaffold_207398_01G000100.1">
    <property type="protein sequence ID" value="TraesCLE_scaffold_207398_01G000100.1"/>
    <property type="gene ID" value="TraesCLE_scaffold_207398_01G000100"/>
</dbReference>
<dbReference type="CDD" id="cd14798">
    <property type="entry name" value="RX-CC_like"/>
    <property type="match status" value="1"/>
</dbReference>
<keyword evidence="4" id="KW-0547">Nucleotide-binding</keyword>
<dbReference type="Proteomes" id="UP000019116">
    <property type="component" value="Chromosome 3A"/>
</dbReference>